<gene>
    <name evidence="1" type="ORF">HU772_006345</name>
</gene>
<accession>A0A9E6PZE1</accession>
<reference evidence="1 2" key="2">
    <citation type="journal article" date="2021" name="Microorganisms">
        <title>The Ever-Expanding Pseudomonas Genus: Description of 43 New Species and Partition of the Pseudomonas putida Group.</title>
        <authorList>
            <person name="Girard L."/>
            <person name="Lood C."/>
            <person name="Hofte M."/>
            <person name="Vandamme P."/>
            <person name="Rokni-Zadeh H."/>
            <person name="van Noort V."/>
            <person name="Lavigne R."/>
            <person name="De Mot R."/>
        </authorList>
    </citation>
    <scope>NUCLEOTIDE SEQUENCE [LARGE SCALE GENOMIC DNA]</scope>
    <source>
        <strain evidence="1 2">RW9S1A</strain>
    </source>
</reference>
<dbReference type="Proteomes" id="UP000633418">
    <property type="component" value="Chromosome"/>
</dbReference>
<protein>
    <submittedName>
        <fullName evidence="1">RHS repeat-associated core domain-containing protein</fullName>
    </submittedName>
</protein>
<dbReference type="RefSeq" id="WP_186655579.1">
    <property type="nucleotide sequence ID" value="NZ_CP077095.1"/>
</dbReference>
<sequence length="257" mass="27764">MVMNYLAACDQQHSVLASAGIARGYTPYGALPLITGGRLGYVGQLREALHGLYHLGNGYRSYAPYLMRFLSPDALSPFGKGGINAYAYCAGDPINHQDRNGRTRDVNPHTQVVQALGHGKIPLIIHGLRRLKHMAEVAVGKNPHNVSPPGLRDFALATTSVIADSATLIVAQNGFWGNTPSGGQYYDDLPDSVVLGDMHFDMTLANLVMFSYALDAYAEGDLHRFTADEITINRPAPTPVPFEEVQAKLRGDSDGNA</sequence>
<dbReference type="KEGG" id="pxn:HU772_006345"/>
<dbReference type="AlphaFoldDB" id="A0A9E6PZE1"/>
<organism evidence="1 2">
    <name type="scientific">Pseudomonas xantholysinigenes</name>
    <dbReference type="NCBI Taxonomy" id="2745490"/>
    <lineage>
        <taxon>Bacteria</taxon>
        <taxon>Pseudomonadati</taxon>
        <taxon>Pseudomonadota</taxon>
        <taxon>Gammaproteobacteria</taxon>
        <taxon>Pseudomonadales</taxon>
        <taxon>Pseudomonadaceae</taxon>
        <taxon>Pseudomonas</taxon>
    </lineage>
</organism>
<dbReference type="NCBIfam" id="TIGR03696">
    <property type="entry name" value="Rhs_assc_core"/>
    <property type="match status" value="1"/>
</dbReference>
<keyword evidence="2" id="KW-1185">Reference proteome</keyword>
<dbReference type="EMBL" id="CP077095">
    <property type="protein sequence ID" value="QXI39702.1"/>
    <property type="molecule type" value="Genomic_DNA"/>
</dbReference>
<evidence type="ECO:0000313" key="1">
    <source>
        <dbReference type="EMBL" id="QXI39702.1"/>
    </source>
</evidence>
<evidence type="ECO:0000313" key="2">
    <source>
        <dbReference type="Proteomes" id="UP000633418"/>
    </source>
</evidence>
<dbReference type="Gene3D" id="2.180.10.10">
    <property type="entry name" value="RHS repeat-associated core"/>
    <property type="match status" value="1"/>
</dbReference>
<name>A0A9E6PZE1_9PSED</name>
<dbReference type="InterPro" id="IPR022385">
    <property type="entry name" value="Rhs_assc_core"/>
</dbReference>
<reference evidence="1 2" key="1">
    <citation type="journal article" date="2020" name="Microorganisms">
        <title>Reliable Identification of Environmental Pseudomonas Isolates Using the rpoD Gene.</title>
        <authorList>
            <consortium name="The Broad Institute Genome Sequencing Platform"/>
            <person name="Girard L."/>
            <person name="Lood C."/>
            <person name="Rokni-Zadeh H."/>
            <person name="van Noort V."/>
            <person name="Lavigne R."/>
            <person name="De Mot R."/>
        </authorList>
    </citation>
    <scope>NUCLEOTIDE SEQUENCE [LARGE SCALE GENOMIC DNA]</scope>
    <source>
        <strain evidence="1 2">RW9S1A</strain>
    </source>
</reference>
<proteinExistence type="predicted"/>
<dbReference type="SUPFAM" id="SSF56399">
    <property type="entry name" value="ADP-ribosylation"/>
    <property type="match status" value="1"/>
</dbReference>